<dbReference type="PANTHER" id="PTHR34107:SF4">
    <property type="entry name" value="SLL1222 PROTEIN"/>
    <property type="match status" value="1"/>
</dbReference>
<protein>
    <recommendedName>
        <fullName evidence="1">Putative restriction endonuclease domain-containing protein</fullName>
    </recommendedName>
</protein>
<gene>
    <name evidence="2" type="ORF">AVDCRST_MAG73-1603</name>
</gene>
<reference evidence="2" key="1">
    <citation type="submission" date="2020-02" db="EMBL/GenBank/DDBJ databases">
        <authorList>
            <person name="Meier V. D."/>
        </authorList>
    </citation>
    <scope>NUCLEOTIDE SEQUENCE</scope>
    <source>
        <strain evidence="2">AVDCRST_MAG73</strain>
    </source>
</reference>
<dbReference type="SUPFAM" id="SSF52980">
    <property type="entry name" value="Restriction endonuclease-like"/>
    <property type="match status" value="1"/>
</dbReference>
<dbReference type="PANTHER" id="PTHR34107">
    <property type="entry name" value="SLL0198 PROTEIN-RELATED"/>
    <property type="match status" value="1"/>
</dbReference>
<name>A0A6J4U4J4_9BACT</name>
<dbReference type="CDD" id="cd06260">
    <property type="entry name" value="DUF820-like"/>
    <property type="match status" value="1"/>
</dbReference>
<sequence>MAQPPSIALEFLPGSRHRMGYEDFVRLIPDGKQAEWVDGEVIVMTTNRRHVRFARLLAGVLSSFVLVFDLGEVFPAPFLMRARPDGPGREPDIAVVLTEHLARVDRVAIEGPADLAVEIVSDDSVGRDRVEKLAEYAAAGVPEYLIVEAREGHRGVALHRLDAEGRYQAVAPDAGGRSHSLVLPGFWIDPARFDEEPPPGVEELMFDLAPDAYPAWLATTQDKRRRPTTQ</sequence>
<dbReference type="EMBL" id="CADCWE010000098">
    <property type="protein sequence ID" value="CAA9537938.1"/>
    <property type="molecule type" value="Genomic_DNA"/>
</dbReference>
<evidence type="ECO:0000313" key="2">
    <source>
        <dbReference type="EMBL" id="CAA9537938.1"/>
    </source>
</evidence>
<feature type="domain" description="Putative restriction endonuclease" evidence="1">
    <location>
        <begin position="22"/>
        <end position="189"/>
    </location>
</feature>
<dbReference type="InterPro" id="IPR008538">
    <property type="entry name" value="Uma2"/>
</dbReference>
<dbReference type="Pfam" id="PF05685">
    <property type="entry name" value="Uma2"/>
    <property type="match status" value="1"/>
</dbReference>
<dbReference type="Gene3D" id="3.90.1570.10">
    <property type="entry name" value="tt1808, chain A"/>
    <property type="match status" value="1"/>
</dbReference>
<dbReference type="InterPro" id="IPR012296">
    <property type="entry name" value="Nuclease_put_TT1808"/>
</dbReference>
<accession>A0A6J4U4J4</accession>
<proteinExistence type="predicted"/>
<evidence type="ECO:0000259" key="1">
    <source>
        <dbReference type="Pfam" id="PF05685"/>
    </source>
</evidence>
<dbReference type="AlphaFoldDB" id="A0A6J4U4J4"/>
<organism evidence="2">
    <name type="scientific">uncultured Thermomicrobiales bacterium</name>
    <dbReference type="NCBI Taxonomy" id="1645740"/>
    <lineage>
        <taxon>Bacteria</taxon>
        <taxon>Pseudomonadati</taxon>
        <taxon>Thermomicrobiota</taxon>
        <taxon>Thermomicrobia</taxon>
        <taxon>Thermomicrobiales</taxon>
        <taxon>environmental samples</taxon>
    </lineage>
</organism>
<dbReference type="InterPro" id="IPR011335">
    <property type="entry name" value="Restrct_endonuc-II-like"/>
</dbReference>